<feature type="domain" description="ABC transporter" evidence="10">
    <location>
        <begin position="32"/>
        <end position="247"/>
    </location>
</feature>
<gene>
    <name evidence="11" type="ORF">EV698_1842</name>
</gene>
<keyword evidence="8" id="KW-0406">Ion transport</keyword>
<reference evidence="11 12" key="1">
    <citation type="submission" date="2019-02" db="EMBL/GenBank/DDBJ databases">
        <title>Genomic Encyclopedia of Type Strains, Phase IV (KMG-IV): sequencing the most valuable type-strain genomes for metagenomic binning, comparative biology and taxonomic classification.</title>
        <authorList>
            <person name="Goeker M."/>
        </authorList>
    </citation>
    <scope>NUCLEOTIDE SEQUENCE [LARGE SCALE GENOMIC DNA]</scope>
    <source>
        <strain evidence="11 12">DSM 21056</strain>
    </source>
</reference>
<dbReference type="InterPro" id="IPR003439">
    <property type="entry name" value="ABC_transporter-like_ATP-bd"/>
</dbReference>
<evidence type="ECO:0000256" key="9">
    <source>
        <dbReference type="ARBA" id="ARBA00023136"/>
    </source>
</evidence>
<dbReference type="Pfam" id="PF00005">
    <property type="entry name" value="ABC_tran"/>
    <property type="match status" value="1"/>
</dbReference>
<dbReference type="AlphaFoldDB" id="A0A4Q8D2L2"/>
<dbReference type="Proteomes" id="UP000292298">
    <property type="component" value="Unassembled WGS sequence"/>
</dbReference>
<evidence type="ECO:0000313" key="11">
    <source>
        <dbReference type="EMBL" id="RZU99550.1"/>
    </source>
</evidence>
<keyword evidence="6" id="KW-0864">Zinc transport</keyword>
<evidence type="ECO:0000256" key="2">
    <source>
        <dbReference type="ARBA" id="ARBA00022475"/>
    </source>
</evidence>
<evidence type="ECO:0000256" key="7">
    <source>
        <dbReference type="ARBA" id="ARBA00022967"/>
    </source>
</evidence>
<dbReference type="GO" id="GO:0010043">
    <property type="term" value="P:response to zinc ion"/>
    <property type="evidence" value="ECO:0007669"/>
    <property type="project" value="TreeGrafter"/>
</dbReference>
<keyword evidence="4" id="KW-0862">Zinc</keyword>
<dbReference type="InterPro" id="IPR050153">
    <property type="entry name" value="Metal_Ion_Import_ABC"/>
</dbReference>
<evidence type="ECO:0000256" key="6">
    <source>
        <dbReference type="ARBA" id="ARBA00022906"/>
    </source>
</evidence>
<dbReference type="GO" id="GO:0005524">
    <property type="term" value="F:ATP binding"/>
    <property type="evidence" value="ECO:0007669"/>
    <property type="project" value="UniProtKB-KW"/>
</dbReference>
<dbReference type="EMBL" id="SHLI01000001">
    <property type="protein sequence ID" value="RZU99550.1"/>
    <property type="molecule type" value="Genomic_DNA"/>
</dbReference>
<dbReference type="InterPro" id="IPR003593">
    <property type="entry name" value="AAA+_ATPase"/>
</dbReference>
<evidence type="ECO:0000256" key="8">
    <source>
        <dbReference type="ARBA" id="ARBA00023065"/>
    </source>
</evidence>
<evidence type="ECO:0000256" key="4">
    <source>
        <dbReference type="ARBA" id="ARBA00022833"/>
    </source>
</evidence>
<evidence type="ECO:0000313" key="12">
    <source>
        <dbReference type="Proteomes" id="UP000292298"/>
    </source>
</evidence>
<evidence type="ECO:0000256" key="3">
    <source>
        <dbReference type="ARBA" id="ARBA00022741"/>
    </source>
</evidence>
<dbReference type="Gene3D" id="3.40.50.300">
    <property type="entry name" value="P-loop containing nucleotide triphosphate hydrolases"/>
    <property type="match status" value="1"/>
</dbReference>
<keyword evidence="3" id="KW-0547">Nucleotide-binding</keyword>
<proteinExistence type="predicted"/>
<keyword evidence="9" id="KW-0472">Membrane</keyword>
<accession>A0A4Q8D2L2</accession>
<dbReference type="InterPro" id="IPR027417">
    <property type="entry name" value="P-loop_NTPase"/>
</dbReference>
<keyword evidence="1" id="KW-0813">Transport</keyword>
<dbReference type="SMART" id="SM00382">
    <property type="entry name" value="AAA"/>
    <property type="match status" value="1"/>
</dbReference>
<evidence type="ECO:0000256" key="5">
    <source>
        <dbReference type="ARBA" id="ARBA00022840"/>
    </source>
</evidence>
<dbReference type="GO" id="GO:0016887">
    <property type="term" value="F:ATP hydrolysis activity"/>
    <property type="evidence" value="ECO:0007669"/>
    <property type="project" value="InterPro"/>
</dbReference>
<keyword evidence="12" id="KW-1185">Reference proteome</keyword>
<dbReference type="PROSITE" id="PS00211">
    <property type="entry name" value="ABC_TRANSPORTER_1"/>
    <property type="match status" value="1"/>
</dbReference>
<keyword evidence="7" id="KW-1278">Translocase</keyword>
<keyword evidence="2" id="KW-1003">Cell membrane</keyword>
<evidence type="ECO:0000256" key="1">
    <source>
        <dbReference type="ARBA" id="ARBA00022448"/>
    </source>
</evidence>
<dbReference type="OrthoDB" id="9806726at2"/>
<dbReference type="PROSITE" id="PS50893">
    <property type="entry name" value="ABC_TRANSPORTER_2"/>
    <property type="match status" value="1"/>
</dbReference>
<sequence>MLYYNDNIKPFRTTTAMATSSSIMTHPQTPLIEAQALNVRIGGNHILEDITLRLRAGEIVTVVGPNGSGKSTLLRALIGALAIDSGHIRRADDLRLGYVPQRLHIDPTLPLSVRRFLNLPRRHDRATIDQALAQAGIPGRADTALASLSGGQFQRALMARALIDEPNLLMLDEASQGLDQTGTADFYRQLEQLRDRLGCGILLVSHDLHVVMRAADRVICLNHHICCQGRPEAVTAAPEYRALFGTDDEEALAIFRHNPDHHPHAPATEHDHAG</sequence>
<dbReference type="InterPro" id="IPR017871">
    <property type="entry name" value="ABC_transporter-like_CS"/>
</dbReference>
<name>A0A4Q8D2L2_9GAMM</name>
<comment type="caution">
    <text evidence="11">The sequence shown here is derived from an EMBL/GenBank/DDBJ whole genome shotgun (WGS) entry which is preliminary data.</text>
</comment>
<dbReference type="SUPFAM" id="SSF52540">
    <property type="entry name" value="P-loop containing nucleoside triphosphate hydrolases"/>
    <property type="match status" value="1"/>
</dbReference>
<organism evidence="11 12">
    <name type="scientific">Spiribacter vilamensis</name>
    <dbReference type="NCBI Taxonomy" id="531306"/>
    <lineage>
        <taxon>Bacteria</taxon>
        <taxon>Pseudomonadati</taxon>
        <taxon>Pseudomonadota</taxon>
        <taxon>Gammaproteobacteria</taxon>
        <taxon>Chromatiales</taxon>
        <taxon>Ectothiorhodospiraceae</taxon>
        <taxon>Spiribacter</taxon>
    </lineage>
</organism>
<dbReference type="PANTHER" id="PTHR42734:SF9">
    <property type="entry name" value="ZINC IMPORT ATP-BINDING PROTEIN ZNUC"/>
    <property type="match status" value="1"/>
</dbReference>
<dbReference type="GO" id="GO:0006829">
    <property type="term" value="P:zinc ion transport"/>
    <property type="evidence" value="ECO:0007669"/>
    <property type="project" value="UniProtKB-KW"/>
</dbReference>
<dbReference type="PANTHER" id="PTHR42734">
    <property type="entry name" value="METAL TRANSPORT SYSTEM ATP-BINDING PROTEIN TM_0124-RELATED"/>
    <property type="match status" value="1"/>
</dbReference>
<evidence type="ECO:0000259" key="10">
    <source>
        <dbReference type="PROSITE" id="PS50893"/>
    </source>
</evidence>
<keyword evidence="5 11" id="KW-0067">ATP-binding</keyword>
<protein>
    <submittedName>
        <fullName evidence="11">Zinc transport system ATP-binding protein</fullName>
    </submittedName>
</protein>